<keyword evidence="3" id="KW-1185">Reference proteome</keyword>
<reference evidence="2 3" key="1">
    <citation type="submission" date="2021-01" db="EMBL/GenBank/DDBJ databases">
        <title>WGS of actinomycetes isolated from Thailand.</title>
        <authorList>
            <person name="Thawai C."/>
        </authorList>
    </citation>
    <scope>NUCLEOTIDE SEQUENCE [LARGE SCALE GENOMIC DNA]</scope>
    <source>
        <strain evidence="2 3">CA1R205</strain>
    </source>
</reference>
<proteinExistence type="predicted"/>
<dbReference type="RefSeq" id="WP_201876011.1">
    <property type="nucleotide sequence ID" value="NZ_JAERRF010000009.1"/>
</dbReference>
<protein>
    <submittedName>
        <fullName evidence="2">Alpha/beta fold hydrolase</fullName>
    </submittedName>
</protein>
<dbReference type="PANTHER" id="PTHR43433">
    <property type="entry name" value="HYDROLASE, ALPHA/BETA FOLD FAMILY PROTEIN"/>
    <property type="match status" value="1"/>
</dbReference>
<dbReference type="SUPFAM" id="SSF53474">
    <property type="entry name" value="alpha/beta-Hydrolases"/>
    <property type="match status" value="1"/>
</dbReference>
<dbReference type="GO" id="GO:0016787">
    <property type="term" value="F:hydrolase activity"/>
    <property type="evidence" value="ECO:0007669"/>
    <property type="project" value="UniProtKB-KW"/>
</dbReference>
<feature type="domain" description="AB hydrolase-1" evidence="1">
    <location>
        <begin position="24"/>
        <end position="277"/>
    </location>
</feature>
<evidence type="ECO:0000313" key="3">
    <source>
        <dbReference type="Proteomes" id="UP000634229"/>
    </source>
</evidence>
<sequence>MPEKAVRAGELQLWAEDFGNPVDPAVLLIVGADAQSVGWPDSLCHGLATSGRHVIRYDHRNTGKSTLIDYDKSPYDCHDLARDAVAVLDAYGADAAHIVGASMGGLIAQLLGLDHRDRVRSLTLCSTSSALAGVVSALSGEASFFSPPPHAAYLAHAARVSAELTAAPPATRDELIEARFSAYAPLAGRTEYDLEGCRAILTREYDRATNPWHPDASRLAIAATAAVGDLAPRLRTLDVPTLVIHGADDPIIPVEHGRALAETIPGAAGLFIDGYGHVCANAAVIEQLRAAIVDITSGS</sequence>
<dbReference type="EMBL" id="JAERRF010000009">
    <property type="protein sequence ID" value="MBL1098619.1"/>
    <property type="molecule type" value="Genomic_DNA"/>
</dbReference>
<dbReference type="Gene3D" id="3.40.50.1820">
    <property type="entry name" value="alpha/beta hydrolase"/>
    <property type="match status" value="1"/>
</dbReference>
<dbReference type="Proteomes" id="UP000634229">
    <property type="component" value="Unassembled WGS sequence"/>
</dbReference>
<accession>A0ABS1NF63</accession>
<evidence type="ECO:0000313" key="2">
    <source>
        <dbReference type="EMBL" id="MBL1098619.1"/>
    </source>
</evidence>
<dbReference type="InterPro" id="IPR029058">
    <property type="entry name" value="AB_hydrolase_fold"/>
</dbReference>
<organism evidence="2 3">
    <name type="scientific">Streptomyces coffeae</name>
    <dbReference type="NCBI Taxonomy" id="621382"/>
    <lineage>
        <taxon>Bacteria</taxon>
        <taxon>Bacillati</taxon>
        <taxon>Actinomycetota</taxon>
        <taxon>Actinomycetes</taxon>
        <taxon>Kitasatosporales</taxon>
        <taxon>Streptomycetaceae</taxon>
        <taxon>Streptomyces</taxon>
    </lineage>
</organism>
<dbReference type="InterPro" id="IPR050471">
    <property type="entry name" value="AB_hydrolase"/>
</dbReference>
<keyword evidence="2" id="KW-0378">Hydrolase</keyword>
<name>A0ABS1NF63_9ACTN</name>
<gene>
    <name evidence="2" type="ORF">JK363_18530</name>
</gene>
<dbReference type="PANTHER" id="PTHR43433:SF5">
    <property type="entry name" value="AB HYDROLASE-1 DOMAIN-CONTAINING PROTEIN"/>
    <property type="match status" value="1"/>
</dbReference>
<evidence type="ECO:0000259" key="1">
    <source>
        <dbReference type="Pfam" id="PF00561"/>
    </source>
</evidence>
<dbReference type="Pfam" id="PF00561">
    <property type="entry name" value="Abhydrolase_1"/>
    <property type="match status" value="1"/>
</dbReference>
<dbReference type="InterPro" id="IPR000073">
    <property type="entry name" value="AB_hydrolase_1"/>
</dbReference>
<comment type="caution">
    <text evidence="2">The sequence shown here is derived from an EMBL/GenBank/DDBJ whole genome shotgun (WGS) entry which is preliminary data.</text>
</comment>